<organism evidence="1 2">
    <name type="scientific">Pseudobutyrivibrio xylanivorans DSM 14809</name>
    <dbReference type="NCBI Taxonomy" id="1123012"/>
    <lineage>
        <taxon>Bacteria</taxon>
        <taxon>Bacillati</taxon>
        <taxon>Bacillota</taxon>
        <taxon>Clostridia</taxon>
        <taxon>Lachnospirales</taxon>
        <taxon>Lachnospiraceae</taxon>
        <taxon>Pseudobutyrivibrio</taxon>
    </lineage>
</organism>
<dbReference type="AlphaFoldDB" id="A0A1M6I2R2"/>
<accession>A0A1M6I2R2</accession>
<proteinExistence type="predicted"/>
<evidence type="ECO:0000313" key="2">
    <source>
        <dbReference type="Proteomes" id="UP000184185"/>
    </source>
</evidence>
<sequence>MKKCAFINPYFGKLPKTFPVFLKTCEKNPDFEWLFFTDDESDYDYPQNVKRILMTFDEMRELAQSKFDFPIVLNQPYKLCDYKPAYGLIFEDYIKEYRFWGHCDVDTIMGNLGRFIDDKMLDEYDKIFCLGHMILYRNSFENNRVFMKEARGRYFYKESFTTEKITAFDETWDENTTVNTVFVDNGYKVMMEDWSVNFQILPTRFTRVVFNPEKYGFDVFPYERAVYVWDNGDIKKYYMEKGKLCHKEELYMHFQSRDMKFSEDVLTSDLFKIVPNRYCALSRNIDCDRDFYRESRPVLSFHYFQLKWKRFMKRMKKNG</sequence>
<evidence type="ECO:0000313" key="1">
    <source>
        <dbReference type="EMBL" id="SHJ28771.1"/>
    </source>
</evidence>
<protein>
    <submittedName>
        <fullName evidence="1">Uncharacterized protein</fullName>
    </submittedName>
</protein>
<dbReference type="EMBL" id="FQYQ01000015">
    <property type="protein sequence ID" value="SHJ28771.1"/>
    <property type="molecule type" value="Genomic_DNA"/>
</dbReference>
<gene>
    <name evidence="1" type="ORF">SAMN02745725_02196</name>
</gene>
<dbReference type="OrthoDB" id="1910631at2"/>
<reference evidence="1 2" key="1">
    <citation type="submission" date="2016-11" db="EMBL/GenBank/DDBJ databases">
        <authorList>
            <person name="Jaros S."/>
            <person name="Januszkiewicz K."/>
            <person name="Wedrychowicz H."/>
        </authorList>
    </citation>
    <scope>NUCLEOTIDE SEQUENCE [LARGE SCALE GENOMIC DNA]</scope>
    <source>
        <strain evidence="1 2">DSM 14809</strain>
    </source>
</reference>
<name>A0A1M6I2R2_PSEXY</name>
<dbReference type="RefSeq" id="WP_072917850.1">
    <property type="nucleotide sequence ID" value="NZ_FQYQ01000015.1"/>
</dbReference>
<dbReference type="InterPro" id="IPR046733">
    <property type="entry name" value="DUF6625"/>
</dbReference>
<dbReference type="Proteomes" id="UP000184185">
    <property type="component" value="Unassembled WGS sequence"/>
</dbReference>
<dbReference type="Pfam" id="PF20330">
    <property type="entry name" value="DUF6625"/>
    <property type="match status" value="1"/>
</dbReference>
<keyword evidence="2" id="KW-1185">Reference proteome</keyword>